<evidence type="ECO:0000313" key="3">
    <source>
        <dbReference type="Proteomes" id="UP001595377"/>
    </source>
</evidence>
<reference evidence="3" key="1">
    <citation type="journal article" date="2019" name="Int. J. Syst. Evol. Microbiol.">
        <title>The Global Catalogue of Microorganisms (GCM) 10K type strain sequencing project: providing services to taxonomists for standard genome sequencing and annotation.</title>
        <authorList>
            <consortium name="The Broad Institute Genomics Platform"/>
            <consortium name="The Broad Institute Genome Sequencing Center for Infectious Disease"/>
            <person name="Wu L."/>
            <person name="Ma J."/>
        </authorList>
    </citation>
    <scope>NUCLEOTIDE SEQUENCE [LARGE SCALE GENOMIC DNA]</scope>
    <source>
        <strain evidence="3">KCTC 52677</strain>
    </source>
</reference>
<feature type="compositionally biased region" description="Basic and acidic residues" evidence="1">
    <location>
        <begin position="399"/>
        <end position="409"/>
    </location>
</feature>
<organism evidence="2 3">
    <name type="scientific">Shinella pollutisoli</name>
    <dbReference type="NCBI Taxonomy" id="2250594"/>
    <lineage>
        <taxon>Bacteria</taxon>
        <taxon>Pseudomonadati</taxon>
        <taxon>Pseudomonadota</taxon>
        <taxon>Alphaproteobacteria</taxon>
        <taxon>Hyphomicrobiales</taxon>
        <taxon>Rhizobiaceae</taxon>
        <taxon>Shinella</taxon>
    </lineage>
</organism>
<dbReference type="InterPro" id="IPR009279">
    <property type="entry name" value="Portal_Mu"/>
</dbReference>
<dbReference type="Proteomes" id="UP001595377">
    <property type="component" value="Unassembled WGS sequence"/>
</dbReference>
<comment type="caution">
    <text evidence="2">The sequence shown here is derived from an EMBL/GenBank/DDBJ whole genome shotgun (WGS) entry which is preliminary data.</text>
</comment>
<proteinExistence type="predicted"/>
<dbReference type="RefSeq" id="WP_257317195.1">
    <property type="nucleotide sequence ID" value="NZ_JANFDG010000026.1"/>
</dbReference>
<keyword evidence="3" id="KW-1185">Reference proteome</keyword>
<gene>
    <name evidence="2" type="ORF">ACFOHH_16335</name>
</gene>
<protein>
    <submittedName>
        <fullName evidence="2">DUF935 domain-containing protein</fullName>
    </submittedName>
</protein>
<evidence type="ECO:0000313" key="2">
    <source>
        <dbReference type="EMBL" id="MFC3074681.1"/>
    </source>
</evidence>
<name>A0ABV7DIF7_9HYPH</name>
<dbReference type="EMBL" id="JBHRSP010000025">
    <property type="protein sequence ID" value="MFC3074681.1"/>
    <property type="molecule type" value="Genomic_DNA"/>
</dbReference>
<dbReference type="Pfam" id="PF06074">
    <property type="entry name" value="Portal_Mu"/>
    <property type="match status" value="1"/>
</dbReference>
<evidence type="ECO:0000256" key="1">
    <source>
        <dbReference type="SAM" id="MobiDB-lite"/>
    </source>
</evidence>
<accession>A0ABV7DIF7</accession>
<sequence>MASLRDWLNHIVNASSLKEMIAGPKIGGVRQVISGHPAEGLTPQRLASILRAAAQGEPEAYFELAEDIEERDLHYAAVMATRKRSVAQLPITVKAASDKPEHKKHAELVQTWIDSGVLRASLFDMLDAIGKGISVMEIDWQAQGGHLLPRKLIWRTPRWFTFDPDDGETVLLREGASGVPLLPHKFIVHRHKTKSGLTIRSGIARVALWAWMFKSFTTKDWAIFVQNYGQPIRIGKYGRGATEAEKDVLWRAVTGIAGDCAAIVPREMLIEFHEVGSKSSSTDMFERRADWLDRQVSKLVLGQTTTTDAISGGHAVSQEHRLVQEDIERADAGDVAGSVNEQVVYNIVAFNFGPQDAYPTVHIGRPDEVPLDKFADAFAKLAPQGLTASASYLRDRMGIPAPKKGDELVGGKAPSAAATGGDGGEPPKPKDETARQALDRLFSEPRLSLHASADPDPVDRLTARLEEEAADAMDGLVGEVRAALMAATDLRDAAGRLAALDLSADELAEAMARGMALAHLAGQASLMDELKKKAIEASTRRA</sequence>
<feature type="region of interest" description="Disordered" evidence="1">
    <location>
        <begin position="399"/>
        <end position="432"/>
    </location>
</feature>